<evidence type="ECO:0000313" key="2">
    <source>
        <dbReference type="EMBL" id="MXU90999.1"/>
    </source>
</evidence>
<keyword evidence="1" id="KW-0732">Signal</keyword>
<reference evidence="2" key="1">
    <citation type="submission" date="2019-12" db="EMBL/GenBank/DDBJ databases">
        <title>An insight into the sialome of adult female Ixodes ricinus ticks feeding for 6 days.</title>
        <authorList>
            <person name="Perner J."/>
            <person name="Ribeiro J.M.C."/>
        </authorList>
    </citation>
    <scope>NUCLEOTIDE SEQUENCE</scope>
    <source>
        <strain evidence="2">Semi-engorged</strain>
        <tissue evidence="2">Salivary glands</tissue>
    </source>
</reference>
<name>A0A6B0UMG0_IXORI</name>
<organism evidence="2">
    <name type="scientific">Ixodes ricinus</name>
    <name type="common">Common tick</name>
    <name type="synonym">Acarus ricinus</name>
    <dbReference type="NCBI Taxonomy" id="34613"/>
    <lineage>
        <taxon>Eukaryota</taxon>
        <taxon>Metazoa</taxon>
        <taxon>Ecdysozoa</taxon>
        <taxon>Arthropoda</taxon>
        <taxon>Chelicerata</taxon>
        <taxon>Arachnida</taxon>
        <taxon>Acari</taxon>
        <taxon>Parasitiformes</taxon>
        <taxon>Ixodida</taxon>
        <taxon>Ixodoidea</taxon>
        <taxon>Ixodidae</taxon>
        <taxon>Ixodinae</taxon>
        <taxon>Ixodes</taxon>
    </lineage>
</organism>
<accession>A0A6B0UMG0</accession>
<feature type="chain" id="PRO_5025407801" evidence="1">
    <location>
        <begin position="19"/>
        <end position="119"/>
    </location>
</feature>
<feature type="signal peptide" evidence="1">
    <location>
        <begin position="1"/>
        <end position="18"/>
    </location>
</feature>
<protein>
    <submittedName>
        <fullName evidence="2">Putative secreted protein</fullName>
    </submittedName>
</protein>
<evidence type="ECO:0000256" key="1">
    <source>
        <dbReference type="SAM" id="SignalP"/>
    </source>
</evidence>
<proteinExistence type="predicted"/>
<dbReference type="AlphaFoldDB" id="A0A6B0UMG0"/>
<dbReference type="EMBL" id="GIFC01008916">
    <property type="protein sequence ID" value="MXU90999.1"/>
    <property type="molecule type" value="Transcribed_RNA"/>
</dbReference>
<sequence>MPLVLLLQLLDALPETPGGLVALCLPQLDRHQLVLQRLEQVLRLAVQRRGLRLRLVQLRDVQACLLELLLYAELLLPECRQLPLDDVVVLGLLGPYHLALDEPVRQGRALLLKVFYPLS</sequence>